<dbReference type="InterPro" id="IPR027417">
    <property type="entry name" value="P-loop_NTPase"/>
</dbReference>
<dbReference type="Gene3D" id="3.40.50.300">
    <property type="entry name" value="P-loop containing nucleotide triphosphate hydrolases"/>
    <property type="match status" value="1"/>
</dbReference>
<reference evidence="2 3" key="1">
    <citation type="submission" date="2017-08" db="EMBL/GenBank/DDBJ databases">
        <title>Acidophilic green algal genome provides insights into adaptation to an acidic environment.</title>
        <authorList>
            <person name="Hirooka S."/>
            <person name="Hirose Y."/>
            <person name="Kanesaki Y."/>
            <person name="Higuchi S."/>
            <person name="Fujiwara T."/>
            <person name="Onuma R."/>
            <person name="Era A."/>
            <person name="Ohbayashi R."/>
            <person name="Uzuka A."/>
            <person name="Nozaki H."/>
            <person name="Yoshikawa H."/>
            <person name="Miyagishima S.Y."/>
        </authorList>
    </citation>
    <scope>NUCLEOTIDE SEQUENCE [LARGE SCALE GENOMIC DNA]</scope>
    <source>
        <strain evidence="2 3">NIES-2499</strain>
    </source>
</reference>
<dbReference type="InterPro" id="IPR051667">
    <property type="entry name" value="Archaeal_ATPase_domain"/>
</dbReference>
<sequence>MPHLFWTVTMDEVFELKWKIVECMEDLLHQFCSSFMYQDAPVECARLFHEKMERAMNKEWLYINGGNTPGILMVATHLGRVKDYVIRYKVQDRGYQQNKMLYASSNVGYTRRSYRGREMGLGLRYTRSYRGREMGVRLRYTRRSYRGREMGLGLRCPLHRRMFQIVKRKQLQRTPLTWTVLREAQRKGAVNEIYTMKFQYFVGLPAYIIQQSCQFDSHVRILFISHLRNRHRMLRYCGQTQITSKSRNGTACRIRCIFSKDIPCVLTQASYARKDSLLFNREHEKKRLETEFSNNPAGMLVVLGPRSCGKTALLSDYFSNSLDSVYLDCRSIDSSSPQLFIRKVLMLLMEKMPMDWESLKKSIPKKVLMGITSGLTGSMTTSGTERTSWTLRFSELIKALTSGKDDNVVLNMAELIDAFDLLLGVWEKQARADTARSAGSKQVSRSKPVIVIDEANVMMGWNENYTKEMETLLRYFVSITKQNRRCHVLLVTSEYGYQTWLNAGVASQFWKSRIIGDFTKSDGKDFLELELGRSMGKSGIFLSEEQWDQVFEVCGGNAGTLVNLANEVNDGVVNGDGILSTEVWGNALMFMYTDSELPRLKKRAFGVDGVYTAAQFAEAALIILSSQHFAVPLDAMLELLGRNAYACLDIMGNKTPSQAQLRSAGMKSFEGMVNADVLSLRPYSDWAQDIPLQAFSTSMRQPLVTASSTLALYCLKLMKPDLVRELAAWRQQCEDAGRSVGWEVQMLIMQPGEATERLPSSIKTFFTLFIR</sequence>
<dbReference type="GO" id="GO:0005524">
    <property type="term" value="F:ATP binding"/>
    <property type="evidence" value="ECO:0007669"/>
    <property type="project" value="InterPro"/>
</dbReference>
<keyword evidence="3" id="KW-1185">Reference proteome</keyword>
<name>A0A250WUE4_9CHLO</name>
<dbReference type="Proteomes" id="UP000232323">
    <property type="component" value="Unassembled WGS sequence"/>
</dbReference>
<gene>
    <name evidence="2" type="ORF">CEUSTIGMA_g1880.t1</name>
</gene>
<evidence type="ECO:0000313" key="3">
    <source>
        <dbReference type="Proteomes" id="UP000232323"/>
    </source>
</evidence>
<organism evidence="2 3">
    <name type="scientific">Chlamydomonas eustigma</name>
    <dbReference type="NCBI Taxonomy" id="1157962"/>
    <lineage>
        <taxon>Eukaryota</taxon>
        <taxon>Viridiplantae</taxon>
        <taxon>Chlorophyta</taxon>
        <taxon>core chlorophytes</taxon>
        <taxon>Chlorophyceae</taxon>
        <taxon>CS clade</taxon>
        <taxon>Chlamydomonadales</taxon>
        <taxon>Chlamydomonadaceae</taxon>
        <taxon>Chlamydomonas</taxon>
    </lineage>
</organism>
<accession>A0A250WUE4</accession>
<dbReference type="PANTHER" id="PTHR37096:SF1">
    <property type="entry name" value="AAA+ ATPASE DOMAIN-CONTAINING PROTEIN"/>
    <property type="match status" value="1"/>
</dbReference>
<dbReference type="InterPro" id="IPR011579">
    <property type="entry name" value="ATPase_dom"/>
</dbReference>
<protein>
    <recommendedName>
        <fullName evidence="1">ATPase domain-containing protein</fullName>
    </recommendedName>
</protein>
<feature type="domain" description="ATPase" evidence="1">
    <location>
        <begin position="278"/>
        <end position="563"/>
    </location>
</feature>
<dbReference type="STRING" id="1157962.A0A250WUE4"/>
<evidence type="ECO:0000259" key="1">
    <source>
        <dbReference type="Pfam" id="PF01637"/>
    </source>
</evidence>
<dbReference type="EMBL" id="BEGY01000007">
    <property type="protein sequence ID" value="GAX74431.1"/>
    <property type="molecule type" value="Genomic_DNA"/>
</dbReference>
<dbReference type="SUPFAM" id="SSF52540">
    <property type="entry name" value="P-loop containing nucleoside triphosphate hydrolases"/>
    <property type="match status" value="1"/>
</dbReference>
<dbReference type="PANTHER" id="PTHR37096">
    <property type="entry name" value="YALI0E33429P"/>
    <property type="match status" value="1"/>
</dbReference>
<dbReference type="Pfam" id="PF01637">
    <property type="entry name" value="ATPase_2"/>
    <property type="match status" value="1"/>
</dbReference>
<dbReference type="OrthoDB" id="2150628at2759"/>
<evidence type="ECO:0000313" key="2">
    <source>
        <dbReference type="EMBL" id="GAX74431.1"/>
    </source>
</evidence>
<comment type="caution">
    <text evidence="2">The sequence shown here is derived from an EMBL/GenBank/DDBJ whole genome shotgun (WGS) entry which is preliminary data.</text>
</comment>
<proteinExistence type="predicted"/>
<dbReference type="AlphaFoldDB" id="A0A250WUE4"/>